<feature type="binding site" description="axial binding residue" evidence="1">
    <location>
        <position position="459"/>
    </location>
    <ligand>
        <name>heme</name>
        <dbReference type="ChEBI" id="CHEBI:30413"/>
    </ligand>
    <ligandPart>
        <name>Fe</name>
        <dbReference type="ChEBI" id="CHEBI:18248"/>
    </ligandPart>
</feature>
<dbReference type="GO" id="GO:0005506">
    <property type="term" value="F:iron ion binding"/>
    <property type="evidence" value="ECO:0007669"/>
    <property type="project" value="InterPro"/>
</dbReference>
<dbReference type="GO" id="GO:0020037">
    <property type="term" value="F:heme binding"/>
    <property type="evidence" value="ECO:0007669"/>
    <property type="project" value="InterPro"/>
</dbReference>
<dbReference type="PRINTS" id="PR00463">
    <property type="entry name" value="EP450I"/>
</dbReference>
<dbReference type="InterPro" id="IPR002401">
    <property type="entry name" value="Cyt_P450_E_grp-I"/>
</dbReference>
<dbReference type="PRINTS" id="PR00385">
    <property type="entry name" value="P450"/>
</dbReference>
<dbReference type="InterPro" id="IPR036396">
    <property type="entry name" value="Cyt_P450_sf"/>
</dbReference>
<dbReference type="InterPro" id="IPR001128">
    <property type="entry name" value="Cyt_P450"/>
</dbReference>
<accession>A0A364KMI5</accession>
<dbReference type="CDD" id="cd11061">
    <property type="entry name" value="CYP67-like"/>
    <property type="match status" value="1"/>
</dbReference>
<proteinExistence type="predicted"/>
<dbReference type="RefSeq" id="XP_040729285.1">
    <property type="nucleotide sequence ID" value="XM_040880535.1"/>
</dbReference>
<evidence type="ECO:0000313" key="2">
    <source>
        <dbReference type="EMBL" id="RAO64768.1"/>
    </source>
</evidence>
<dbReference type="OrthoDB" id="4227222at2759"/>
<keyword evidence="1" id="KW-0408">Iron</keyword>
<dbReference type="GeneID" id="63789997"/>
<keyword evidence="1" id="KW-0349">Heme</keyword>
<dbReference type="PANTHER" id="PTHR24305:SF226">
    <property type="entry name" value="CYTOCHROME P450 MONOOXYGENASE"/>
    <property type="match status" value="1"/>
</dbReference>
<evidence type="ECO:0000256" key="1">
    <source>
        <dbReference type="PIRSR" id="PIRSR602401-1"/>
    </source>
</evidence>
<dbReference type="AlphaFoldDB" id="A0A364KMI5"/>
<dbReference type="InterPro" id="IPR050121">
    <property type="entry name" value="Cytochrome_P450_monoxygenase"/>
</dbReference>
<name>A0A364KMI5_TALAM</name>
<dbReference type="EMBL" id="MIKG01000001">
    <property type="protein sequence ID" value="RAO64768.1"/>
    <property type="molecule type" value="Genomic_DNA"/>
</dbReference>
<dbReference type="Pfam" id="PF00067">
    <property type="entry name" value="p450"/>
    <property type="match status" value="1"/>
</dbReference>
<organism evidence="2 3">
    <name type="scientific">Talaromyces amestolkiae</name>
    <dbReference type="NCBI Taxonomy" id="1196081"/>
    <lineage>
        <taxon>Eukaryota</taxon>
        <taxon>Fungi</taxon>
        <taxon>Dikarya</taxon>
        <taxon>Ascomycota</taxon>
        <taxon>Pezizomycotina</taxon>
        <taxon>Eurotiomycetes</taxon>
        <taxon>Eurotiomycetidae</taxon>
        <taxon>Eurotiales</taxon>
        <taxon>Trichocomaceae</taxon>
        <taxon>Talaromyces</taxon>
        <taxon>Talaromyces sect. Talaromyces</taxon>
    </lineage>
</organism>
<protein>
    <recommendedName>
        <fullName evidence="4">Benzoate 4-monooxygenase cytochrome P450</fullName>
    </recommendedName>
</protein>
<dbReference type="PANTHER" id="PTHR24305">
    <property type="entry name" value="CYTOCHROME P450"/>
    <property type="match status" value="1"/>
</dbReference>
<evidence type="ECO:0000313" key="3">
    <source>
        <dbReference type="Proteomes" id="UP000249363"/>
    </source>
</evidence>
<dbReference type="STRING" id="1196081.A0A364KMI5"/>
<gene>
    <name evidence="2" type="ORF">BHQ10_000780</name>
</gene>
<dbReference type="Gene3D" id="1.10.630.10">
    <property type="entry name" value="Cytochrome P450"/>
    <property type="match status" value="1"/>
</dbReference>
<dbReference type="SUPFAM" id="SSF48264">
    <property type="entry name" value="Cytochrome P450"/>
    <property type="match status" value="1"/>
</dbReference>
<dbReference type="GO" id="GO:0016705">
    <property type="term" value="F:oxidoreductase activity, acting on paired donors, with incorporation or reduction of molecular oxygen"/>
    <property type="evidence" value="ECO:0007669"/>
    <property type="project" value="InterPro"/>
</dbReference>
<comment type="caution">
    <text evidence="2">The sequence shown here is derived from an EMBL/GenBank/DDBJ whole genome shotgun (WGS) entry which is preliminary data.</text>
</comment>
<dbReference type="Proteomes" id="UP000249363">
    <property type="component" value="Unassembled WGS sequence"/>
</dbReference>
<dbReference type="GO" id="GO:0004497">
    <property type="term" value="F:monooxygenase activity"/>
    <property type="evidence" value="ECO:0007669"/>
    <property type="project" value="InterPro"/>
</dbReference>
<comment type="cofactor">
    <cofactor evidence="1">
        <name>heme</name>
        <dbReference type="ChEBI" id="CHEBI:30413"/>
    </cofactor>
</comment>
<keyword evidence="3" id="KW-1185">Reference proteome</keyword>
<reference evidence="2 3" key="1">
    <citation type="journal article" date="2017" name="Biotechnol. Biofuels">
        <title>Differential beta-glucosidase expression as a function of carbon source availability in Talaromyces amestolkiae: a genomic and proteomic approach.</title>
        <authorList>
            <person name="de Eugenio L.I."/>
            <person name="Mendez-Liter J.A."/>
            <person name="Nieto-Dominguez M."/>
            <person name="Alonso L."/>
            <person name="Gil-Munoz J."/>
            <person name="Barriuso J."/>
            <person name="Prieto A."/>
            <person name="Martinez M.J."/>
        </authorList>
    </citation>
    <scope>NUCLEOTIDE SEQUENCE [LARGE SCALE GENOMIC DNA]</scope>
    <source>
        <strain evidence="2 3">CIB</strain>
    </source>
</reference>
<sequence>MRHVWLAQCVRRAETFVGSAIYNLWFSPLAKYPGPLFARISAFPDFYWSLTGDRHMWIAHCHEIYGDVIRYRPDGLLFRTPQAHRDIFNGKANVKRAKFYDMMTRNKHDTSTITGTDPELHAQKRRVLNSVFSDKSLRSMEPFLVKHVSRWCELLVDGDGAAWSAPRKMSDVCDYLVLDVLTDLCFGQSVETKEPGENHYREIPHAITSFLRIIYPIGHSPWLNLIVWLKPRGLDWVFDAMTPRNIRFLYDFVKQSLAQRLKLEDESPSSESGCRSDMLHYLIHAKDPATGRVGYTPEALEAEAIMLTVAGSDTTSVIMAGIFFYLVRTPRVYRKLVNEIRNTFTSLDDIRGGPKLMSCQYLRACVDEATRIVPAGPSELPRFVLPGGLTVDGNHIPEGTTVGVAHWTFYRNEEYFPDPNVYRPERWIVDDAEEVGVTAEEVARARASCLPFAAGTTGCAGKNFALLEIYMTIASTLWQYDMRLLPGDLTGAGGQGQGWGKRNPNTFHVKDSYISVRDGPMVQFKRVS</sequence>
<keyword evidence="1" id="KW-0479">Metal-binding</keyword>
<evidence type="ECO:0008006" key="4">
    <source>
        <dbReference type="Google" id="ProtNLM"/>
    </source>
</evidence>